<gene>
    <name evidence="3" type="ORF">FGO68_gene1511</name>
</gene>
<dbReference type="GO" id="GO:0031267">
    <property type="term" value="F:small GTPase binding"/>
    <property type="evidence" value="ECO:0007669"/>
    <property type="project" value="TreeGrafter"/>
</dbReference>
<dbReference type="EMBL" id="RRYP01002351">
    <property type="protein sequence ID" value="TNV84866.1"/>
    <property type="molecule type" value="Genomic_DNA"/>
</dbReference>
<dbReference type="PANTHER" id="PTHR47219:SF9">
    <property type="entry name" value="GTPASE ACTIVATING PROTEIN AND CENTROSOME-ASSOCIATED, ISOFORM B"/>
    <property type="match status" value="1"/>
</dbReference>
<dbReference type="InterPro" id="IPR035969">
    <property type="entry name" value="Rab-GAP_TBC_sf"/>
</dbReference>
<keyword evidence="4" id="KW-1185">Reference proteome</keyword>
<evidence type="ECO:0000259" key="2">
    <source>
        <dbReference type="PROSITE" id="PS50086"/>
    </source>
</evidence>
<dbReference type="SUPFAM" id="SSF47923">
    <property type="entry name" value="Ypt/Rab-GAP domain of gyp1p"/>
    <property type="match status" value="1"/>
</dbReference>
<dbReference type="PROSITE" id="PS50086">
    <property type="entry name" value="TBC_RABGAP"/>
    <property type="match status" value="1"/>
</dbReference>
<evidence type="ECO:0000313" key="4">
    <source>
        <dbReference type="Proteomes" id="UP000785679"/>
    </source>
</evidence>
<dbReference type="Proteomes" id="UP000785679">
    <property type="component" value="Unassembled WGS sequence"/>
</dbReference>
<comment type="caution">
    <text evidence="3">The sequence shown here is derived from an EMBL/GenBank/DDBJ whole genome shotgun (WGS) entry which is preliminary data.</text>
</comment>
<dbReference type="Gene3D" id="1.10.472.80">
    <property type="entry name" value="Ypt/Rab-GAP domain of gyp1p, domain 3"/>
    <property type="match status" value="1"/>
</dbReference>
<evidence type="ECO:0000256" key="1">
    <source>
        <dbReference type="SAM" id="MobiDB-lite"/>
    </source>
</evidence>
<dbReference type="PANTHER" id="PTHR47219">
    <property type="entry name" value="RAB GTPASE-ACTIVATING PROTEIN 1-LIKE"/>
    <property type="match status" value="1"/>
</dbReference>
<feature type="region of interest" description="Disordered" evidence="1">
    <location>
        <begin position="285"/>
        <end position="316"/>
    </location>
</feature>
<reference evidence="3" key="1">
    <citation type="submission" date="2019-06" db="EMBL/GenBank/DDBJ databases">
        <authorList>
            <person name="Zheng W."/>
        </authorList>
    </citation>
    <scope>NUCLEOTIDE SEQUENCE</scope>
    <source>
        <strain evidence="3">QDHG01</strain>
    </source>
</reference>
<dbReference type="GO" id="GO:0005096">
    <property type="term" value="F:GTPase activator activity"/>
    <property type="evidence" value="ECO:0007669"/>
    <property type="project" value="TreeGrafter"/>
</dbReference>
<feature type="domain" description="Rab-GAP TBC" evidence="2">
    <location>
        <begin position="1"/>
        <end position="49"/>
    </location>
</feature>
<sequence>MKLPRIFEHMKKLMYDPMFFCLNWFICLFTDKLNLKVSYAVLDLIFIRGGEFIHNIALAILLQLQKQIMAAQEFQELFQVIEGQSKLIEDAGKLIETAMYSKDIQMPTKDEIRKMRRYYSHHEVRKRVVTLPQFNPRQQLGSQQPITLEYQPLTTRPTGMQWVLLKQKFFNHFYLMNGYSKLRKSDEQSPIKKKQSDGTKGLVLYDGKFEEQTIREKRCNPQWPICLYDFTFRLMYPHYHSLTVQGDNNSILIHDHFSEDKIEQRENDSPDGSISMKTGAFKYRRQAMRSTPSRPRLTNRQSTSLEGASLDFDHSPLDDYKDLEKISEEEGQQEQEEDPFREGSMELKEVEDGQQFDEIAKELRLDQEYSELLIYRGEHYCQNNELFLDNLSLLFEHDCSELIEHHLIHSNQVIDETMSRVVMRSFISEISSLDVDAVIKKNAEIIQSQKKQQRRPTSTQRAKIVEKRDLVKELFQVDKIKRNDRVNTFKRARFSPLTIIDNELEMTNGRLLNALSSSRNLLKHHSSLKSEQRKRANSDYLLLDQVCLPRKFLSKGLSGPRDTTPDLKRSSDSASGIPLKKYSGGSGDQQMQFNGNTAMLDQKIQDQSHMMLQQILEQAVEPLNPLEQIEIKNRQSIRAIHEFKSSIYLKRKLAK</sequence>
<dbReference type="Pfam" id="PF00566">
    <property type="entry name" value="RabGAP-TBC"/>
    <property type="match status" value="1"/>
</dbReference>
<evidence type="ECO:0000313" key="3">
    <source>
        <dbReference type="EMBL" id="TNV84866.1"/>
    </source>
</evidence>
<feature type="compositionally biased region" description="Polar residues" evidence="1">
    <location>
        <begin position="288"/>
        <end position="306"/>
    </location>
</feature>
<proteinExistence type="predicted"/>
<organism evidence="3 4">
    <name type="scientific">Halteria grandinella</name>
    <dbReference type="NCBI Taxonomy" id="5974"/>
    <lineage>
        <taxon>Eukaryota</taxon>
        <taxon>Sar</taxon>
        <taxon>Alveolata</taxon>
        <taxon>Ciliophora</taxon>
        <taxon>Intramacronucleata</taxon>
        <taxon>Spirotrichea</taxon>
        <taxon>Stichotrichia</taxon>
        <taxon>Sporadotrichida</taxon>
        <taxon>Halteriidae</taxon>
        <taxon>Halteria</taxon>
    </lineage>
</organism>
<dbReference type="InterPro" id="IPR000195">
    <property type="entry name" value="Rab-GAP-TBC_dom"/>
</dbReference>
<accession>A0A8J8P3E1</accession>
<dbReference type="InterPro" id="IPR050302">
    <property type="entry name" value="Rab_GAP_TBC_domain"/>
</dbReference>
<dbReference type="AlphaFoldDB" id="A0A8J8P3E1"/>
<protein>
    <recommendedName>
        <fullName evidence="2">Rab-GAP TBC domain-containing protein</fullName>
    </recommendedName>
</protein>
<feature type="region of interest" description="Disordered" evidence="1">
    <location>
        <begin position="554"/>
        <end position="587"/>
    </location>
</feature>
<dbReference type="OrthoDB" id="159449at2759"/>
<name>A0A8J8P3E1_HALGN</name>